<keyword evidence="1" id="KW-0812">Transmembrane</keyword>
<comment type="caution">
    <text evidence="2">The sequence shown here is derived from an EMBL/GenBank/DDBJ whole genome shotgun (WGS) entry which is preliminary data.</text>
</comment>
<reference evidence="2 3" key="1">
    <citation type="submission" date="2023-07" db="EMBL/GenBank/DDBJ databases">
        <title>Genomic Encyclopedia of Type Strains, Phase IV (KMG-IV): sequencing the most valuable type-strain genomes for metagenomic binning, comparative biology and taxonomic classification.</title>
        <authorList>
            <person name="Goeker M."/>
        </authorList>
    </citation>
    <scope>NUCLEOTIDE SEQUENCE [LARGE SCALE GENOMIC DNA]</scope>
    <source>
        <strain evidence="2 3">DSM 29005</strain>
    </source>
</reference>
<proteinExistence type="predicted"/>
<evidence type="ECO:0008006" key="4">
    <source>
        <dbReference type="Google" id="ProtNLM"/>
    </source>
</evidence>
<feature type="transmembrane region" description="Helical" evidence="1">
    <location>
        <begin position="7"/>
        <end position="22"/>
    </location>
</feature>
<keyword evidence="1" id="KW-1133">Transmembrane helix</keyword>
<feature type="transmembrane region" description="Helical" evidence="1">
    <location>
        <begin position="58"/>
        <end position="86"/>
    </location>
</feature>
<evidence type="ECO:0000313" key="2">
    <source>
        <dbReference type="EMBL" id="MDQ0233213.1"/>
    </source>
</evidence>
<protein>
    <recommendedName>
        <fullName evidence="4">DUF4260 family protein</fullName>
    </recommendedName>
</protein>
<dbReference type="RefSeq" id="WP_307346212.1">
    <property type="nucleotide sequence ID" value="NZ_JAUSUD010000033.1"/>
</dbReference>
<dbReference type="Pfam" id="PF14079">
    <property type="entry name" value="DUF4260"/>
    <property type="match status" value="1"/>
</dbReference>
<evidence type="ECO:0000256" key="1">
    <source>
        <dbReference type="SAM" id="Phobius"/>
    </source>
</evidence>
<dbReference type="Proteomes" id="UP001234495">
    <property type="component" value="Unassembled WGS sequence"/>
</dbReference>
<sequence length="114" mass="12966">MSKIMRLEGFIVFLLAIGFYYVNEFSWIVFIIFLLAPDVGMVGYVVNNKMGAYIYNIFHTYTIPLLLVGVSILMKVDILLLVGLIWSAHIGMDRSLGYGLKYSTGFKDTHLGRF</sequence>
<keyword evidence="1" id="KW-0472">Membrane</keyword>
<accession>A0ABT9ZLR4</accession>
<dbReference type="EMBL" id="JAUSUD010000033">
    <property type="protein sequence ID" value="MDQ0233213.1"/>
    <property type="molecule type" value="Genomic_DNA"/>
</dbReference>
<name>A0ABT9ZLR4_9BACI</name>
<evidence type="ECO:0000313" key="3">
    <source>
        <dbReference type="Proteomes" id="UP001234495"/>
    </source>
</evidence>
<organism evidence="2 3">
    <name type="scientific">Metabacillus malikii</name>
    <dbReference type="NCBI Taxonomy" id="1504265"/>
    <lineage>
        <taxon>Bacteria</taxon>
        <taxon>Bacillati</taxon>
        <taxon>Bacillota</taxon>
        <taxon>Bacilli</taxon>
        <taxon>Bacillales</taxon>
        <taxon>Bacillaceae</taxon>
        <taxon>Metabacillus</taxon>
    </lineage>
</organism>
<keyword evidence="3" id="KW-1185">Reference proteome</keyword>
<gene>
    <name evidence="2" type="ORF">J2S19_004555</name>
</gene>
<dbReference type="InterPro" id="IPR025356">
    <property type="entry name" value="DUF4260"/>
</dbReference>